<dbReference type="PANTHER" id="PTHR15468:SF2">
    <property type="entry name" value="ZINC FINGER PROTEIN 185"/>
    <property type="match status" value="1"/>
</dbReference>
<proteinExistence type="predicted"/>
<accession>A0AAN8ALC4</accession>
<feature type="region of interest" description="Disordered" evidence="5">
    <location>
        <begin position="224"/>
        <end position="273"/>
    </location>
</feature>
<keyword evidence="1 4" id="KW-0479">Metal-binding</keyword>
<keyword evidence="2 4" id="KW-0862">Zinc</keyword>
<evidence type="ECO:0000256" key="4">
    <source>
        <dbReference type="PROSITE-ProRule" id="PRU00125"/>
    </source>
</evidence>
<evidence type="ECO:0000256" key="5">
    <source>
        <dbReference type="SAM" id="MobiDB-lite"/>
    </source>
</evidence>
<comment type="caution">
    <text evidence="7">The sequence shown here is derived from an EMBL/GenBank/DDBJ whole genome shotgun (WGS) entry which is preliminary data.</text>
</comment>
<dbReference type="GO" id="GO:0046872">
    <property type="term" value="F:metal ion binding"/>
    <property type="evidence" value="ECO:0007669"/>
    <property type="project" value="UniProtKB-KW"/>
</dbReference>
<dbReference type="Proteomes" id="UP001346869">
    <property type="component" value="Unassembled WGS sequence"/>
</dbReference>
<feature type="compositionally biased region" description="Basic and acidic residues" evidence="5">
    <location>
        <begin position="345"/>
        <end position="359"/>
    </location>
</feature>
<reference evidence="7 8" key="2">
    <citation type="journal article" date="2023" name="Mol. Biol. Evol.">
        <title>Genomics of Secondarily Temperate Adaptation in the Only Non-Antarctic Icefish.</title>
        <authorList>
            <person name="Rivera-Colon A.G."/>
            <person name="Rayamajhi N."/>
            <person name="Minhas B.F."/>
            <person name="Madrigal G."/>
            <person name="Bilyk K.T."/>
            <person name="Yoon V."/>
            <person name="Hune M."/>
            <person name="Gregory S."/>
            <person name="Cheng C.H.C."/>
            <person name="Catchen J.M."/>
        </authorList>
    </citation>
    <scope>NUCLEOTIDE SEQUENCE [LARGE SCALE GENOMIC DNA]</scope>
    <source>
        <strain evidence="7">JMC-PN-2008</strain>
    </source>
</reference>
<evidence type="ECO:0000313" key="7">
    <source>
        <dbReference type="EMBL" id="KAK5859167.1"/>
    </source>
</evidence>
<evidence type="ECO:0000256" key="1">
    <source>
        <dbReference type="ARBA" id="ARBA00022723"/>
    </source>
</evidence>
<feature type="compositionally biased region" description="Basic and acidic residues" evidence="5">
    <location>
        <begin position="21"/>
        <end position="41"/>
    </location>
</feature>
<feature type="compositionally biased region" description="Polar residues" evidence="5">
    <location>
        <begin position="65"/>
        <end position="86"/>
    </location>
</feature>
<dbReference type="InterPro" id="IPR001781">
    <property type="entry name" value="Znf_LIM"/>
</dbReference>
<feature type="region of interest" description="Disordered" evidence="5">
    <location>
        <begin position="65"/>
        <end position="123"/>
    </location>
</feature>
<dbReference type="InterPro" id="IPR052621">
    <property type="entry name" value="Cell_Prolif/Cornif_Regul"/>
</dbReference>
<evidence type="ECO:0000256" key="3">
    <source>
        <dbReference type="ARBA" id="ARBA00023038"/>
    </source>
</evidence>
<dbReference type="PROSITE" id="PS50023">
    <property type="entry name" value="LIM_DOMAIN_2"/>
    <property type="match status" value="1"/>
</dbReference>
<name>A0AAN8ALC4_ELEMC</name>
<dbReference type="AlphaFoldDB" id="A0AAN8ALC4"/>
<dbReference type="CDD" id="cd08368">
    <property type="entry name" value="LIM"/>
    <property type="match status" value="1"/>
</dbReference>
<evidence type="ECO:0000313" key="8">
    <source>
        <dbReference type="Proteomes" id="UP001346869"/>
    </source>
</evidence>
<sequence>MSKAVDRNKVFQTTRVRTSLKNDEYWIQRSKQEKKEEDKASTDQAVESRLSSYVLSTAKKFEAIDSSQSTSLLTAPSEGNSANQANGEVIPPKDAQPEGSTVGPTDDAKLQAPTEEMNVEAQLEIPIANTIAENKKQHAAENKSTVEPSDGAAELHFAGSIQNGEAPAVSSTQENPEAVSHVETAEQPLADATAEIKGVQSDATIEQSKIELNEAIMAADAPLEDPAAETSAVAGTEESKGITEVPAAPVIKRKPQEEPSITTESTHMTHWEDGGVKSTAQTAEESCEKGLPEQAAVVVEADAINTTSGEETALQDNVEPVPDLVSESLSEMPAQPAAEMSTEGSCEKGPAEKEPKEVVAEAAVDSSPEAPAVTNAAREESETQVSVKSVPDLVAESISQVLAQPAAETSTDETCEKGSLEQAAVEMVETVTEVVEVSPSDTIDIVNTTPGEEAAVQDNVEAVAEAAVDSSPETPAVTIEAGTETPLQVSVEQVPVLVAESVAEVPAQLAAETATEGGCEKGSQEQAAVEVVAVVVEVVEKSLSDTSDMVNATQGEEAAVTLAAETEPPLQVSVEQVPDIVAETLSEFSTQAAVKSAPSEERVLETKAEQVAEVQPVYNTVVEQMVEPTPERATNPLMELNIEEALLEPVPASEHVQDKSSDSTIEQSKALDVEPPKTEAAPKPQKDPKPADQNQNPDNTRNTNVCSYCDKLIDGNVKFYLNEPVITCHPDCLKCGVCATDLGDLLTAIFLHGQMIHCGGCFQKTLII</sequence>
<feature type="domain" description="LIM zinc-binding" evidence="6">
    <location>
        <begin position="704"/>
        <end position="768"/>
    </location>
</feature>
<gene>
    <name evidence="7" type="ORF">PBY51_003253</name>
</gene>
<keyword evidence="3 4" id="KW-0440">LIM domain</keyword>
<keyword evidence="8" id="KW-1185">Reference proteome</keyword>
<feature type="region of interest" description="Disordered" evidence="5">
    <location>
        <begin position="326"/>
        <end position="387"/>
    </location>
</feature>
<protein>
    <recommendedName>
        <fullName evidence="6">LIM zinc-binding domain-containing protein</fullName>
    </recommendedName>
</protein>
<feature type="region of interest" description="Disordered" evidence="5">
    <location>
        <begin position="652"/>
        <end position="700"/>
    </location>
</feature>
<dbReference type="PROSITE" id="PS00478">
    <property type="entry name" value="LIM_DOMAIN_1"/>
    <property type="match status" value="1"/>
</dbReference>
<dbReference type="Gene3D" id="2.10.110.10">
    <property type="entry name" value="Cysteine Rich Protein"/>
    <property type="match status" value="1"/>
</dbReference>
<feature type="region of interest" description="Disordered" evidence="5">
    <location>
        <begin position="157"/>
        <end position="182"/>
    </location>
</feature>
<dbReference type="PANTHER" id="PTHR15468">
    <property type="entry name" value="ZNF185"/>
    <property type="match status" value="1"/>
</dbReference>
<evidence type="ECO:0000259" key="6">
    <source>
        <dbReference type="PROSITE" id="PS50023"/>
    </source>
</evidence>
<dbReference type="SMART" id="SM00132">
    <property type="entry name" value="LIM"/>
    <property type="match status" value="1"/>
</dbReference>
<feature type="region of interest" description="Disordered" evidence="5">
    <location>
        <begin position="21"/>
        <end position="48"/>
    </location>
</feature>
<reference evidence="7 8" key="1">
    <citation type="journal article" date="2023" name="Genes (Basel)">
        <title>Chromosome-Level Genome Assembly and Circadian Gene Repertoire of the Patagonia Blennie Eleginops maclovinus-The Closest Ancestral Proxy of Antarctic Cryonotothenioids.</title>
        <authorList>
            <person name="Cheng C.C."/>
            <person name="Rivera-Colon A.G."/>
            <person name="Minhas B.F."/>
            <person name="Wilson L."/>
            <person name="Rayamajhi N."/>
            <person name="Vargas-Chacoff L."/>
            <person name="Catchen J.M."/>
        </authorList>
    </citation>
    <scope>NUCLEOTIDE SEQUENCE [LARGE SCALE GENOMIC DNA]</scope>
    <source>
        <strain evidence="7">JMC-PN-2008</strain>
    </source>
</reference>
<dbReference type="EMBL" id="JAUZQC010000015">
    <property type="protein sequence ID" value="KAK5859167.1"/>
    <property type="molecule type" value="Genomic_DNA"/>
</dbReference>
<organism evidence="7 8">
    <name type="scientific">Eleginops maclovinus</name>
    <name type="common">Patagonian blennie</name>
    <name type="synonym">Eleginus maclovinus</name>
    <dbReference type="NCBI Taxonomy" id="56733"/>
    <lineage>
        <taxon>Eukaryota</taxon>
        <taxon>Metazoa</taxon>
        <taxon>Chordata</taxon>
        <taxon>Craniata</taxon>
        <taxon>Vertebrata</taxon>
        <taxon>Euteleostomi</taxon>
        <taxon>Actinopterygii</taxon>
        <taxon>Neopterygii</taxon>
        <taxon>Teleostei</taxon>
        <taxon>Neoteleostei</taxon>
        <taxon>Acanthomorphata</taxon>
        <taxon>Eupercaria</taxon>
        <taxon>Perciformes</taxon>
        <taxon>Notothenioidei</taxon>
        <taxon>Eleginopidae</taxon>
        <taxon>Eleginops</taxon>
    </lineage>
</organism>
<evidence type="ECO:0000256" key="2">
    <source>
        <dbReference type="ARBA" id="ARBA00022833"/>
    </source>
</evidence>